<dbReference type="SMART" id="SM00465">
    <property type="entry name" value="GIYc"/>
    <property type="match status" value="1"/>
</dbReference>
<dbReference type="PROSITE" id="PS50164">
    <property type="entry name" value="GIY_YIG"/>
    <property type="match status" value="1"/>
</dbReference>
<dbReference type="InterPro" id="IPR035901">
    <property type="entry name" value="GIY-YIG_endonuc_sf"/>
</dbReference>
<evidence type="ECO:0000256" key="1">
    <source>
        <dbReference type="SAM" id="Coils"/>
    </source>
</evidence>
<accession>A0A6C0H1U4</accession>
<keyword evidence="1" id="KW-0175">Coiled coil</keyword>
<proteinExistence type="predicted"/>
<dbReference type="SUPFAM" id="SSF82771">
    <property type="entry name" value="GIY-YIG endonuclease"/>
    <property type="match status" value="1"/>
</dbReference>
<name>A0A6C0H1U4_9ZZZZ</name>
<feature type="domain" description="GIY-YIG" evidence="2">
    <location>
        <begin position="2"/>
        <end position="95"/>
    </location>
</feature>
<organism evidence="3">
    <name type="scientific">viral metagenome</name>
    <dbReference type="NCBI Taxonomy" id="1070528"/>
    <lineage>
        <taxon>unclassified sequences</taxon>
        <taxon>metagenomes</taxon>
        <taxon>organismal metagenomes</taxon>
    </lineage>
</organism>
<evidence type="ECO:0000259" key="2">
    <source>
        <dbReference type="PROSITE" id="PS50164"/>
    </source>
</evidence>
<protein>
    <recommendedName>
        <fullName evidence="2">GIY-YIG domain-containing protein</fullName>
    </recommendedName>
</protein>
<dbReference type="EMBL" id="MN739841">
    <property type="protein sequence ID" value="QHT74196.1"/>
    <property type="molecule type" value="Genomic_DNA"/>
</dbReference>
<dbReference type="AlphaFoldDB" id="A0A6C0H1U4"/>
<reference evidence="3" key="1">
    <citation type="journal article" date="2020" name="Nature">
        <title>Giant virus diversity and host interactions through global metagenomics.</title>
        <authorList>
            <person name="Schulz F."/>
            <person name="Roux S."/>
            <person name="Paez-Espino D."/>
            <person name="Jungbluth S."/>
            <person name="Walsh D.A."/>
            <person name="Denef V.J."/>
            <person name="McMahon K.D."/>
            <person name="Konstantinidis K.T."/>
            <person name="Eloe-Fadrosh E.A."/>
            <person name="Kyrpides N.C."/>
            <person name="Woyke T."/>
        </authorList>
    </citation>
    <scope>NUCLEOTIDE SEQUENCE</scope>
    <source>
        <strain evidence="3">GVMAG-M-3300023179-4</strain>
    </source>
</reference>
<evidence type="ECO:0000313" key="3">
    <source>
        <dbReference type="EMBL" id="QHT74196.1"/>
    </source>
</evidence>
<dbReference type="Gene3D" id="3.40.1440.10">
    <property type="entry name" value="GIY-YIG endonuclease"/>
    <property type="match status" value="1"/>
</dbReference>
<dbReference type="InterPro" id="IPR000305">
    <property type="entry name" value="GIY-YIG_endonuc"/>
</dbReference>
<dbReference type="Pfam" id="PF01541">
    <property type="entry name" value="GIY-YIG"/>
    <property type="match status" value="1"/>
</dbReference>
<sequence>MQIGRVYKIIHNQSNICYVGSTFDKLRNRFGKHKRNNDTCISKYFKEYGVENFKIILIKEYEVYDKKHLLAYEQLWINKLKSINIMQTFKPLKKQFEANRQKNLDRTEYLKNYFQNNKEKNKEKIKEYRDNYREINKEKINKKIICECGGKYTLRHKSTHLKTKKHLNFNSL</sequence>
<feature type="coiled-coil region" evidence="1">
    <location>
        <begin position="111"/>
        <end position="138"/>
    </location>
</feature>